<evidence type="ECO:0000313" key="12">
    <source>
        <dbReference type="Proteomes" id="UP001203512"/>
    </source>
</evidence>
<dbReference type="RefSeq" id="WP_247229609.1">
    <property type="nucleotide sequence ID" value="NZ_JALKHS010000003.1"/>
</dbReference>
<dbReference type="Proteomes" id="UP001203512">
    <property type="component" value="Unassembled WGS sequence"/>
</dbReference>
<evidence type="ECO:0000259" key="10">
    <source>
        <dbReference type="Pfam" id="PF00294"/>
    </source>
</evidence>
<organism evidence="11 12">
    <name type="scientific">Sphingobium agri</name>
    <dbReference type="NCBI Taxonomy" id="2933566"/>
    <lineage>
        <taxon>Bacteria</taxon>
        <taxon>Pseudomonadati</taxon>
        <taxon>Pseudomonadota</taxon>
        <taxon>Alphaproteobacteria</taxon>
        <taxon>Sphingomonadales</taxon>
        <taxon>Sphingomonadaceae</taxon>
        <taxon>Sphingobium</taxon>
    </lineage>
</organism>
<protein>
    <recommendedName>
        <fullName evidence="9">Ribokinase</fullName>
        <shortName evidence="9">RK</shortName>
        <ecNumber evidence="9">2.7.1.15</ecNumber>
    </recommendedName>
</protein>
<evidence type="ECO:0000256" key="9">
    <source>
        <dbReference type="HAMAP-Rule" id="MF_01987"/>
    </source>
</evidence>
<proteinExistence type="inferred from homology"/>
<evidence type="ECO:0000256" key="5">
    <source>
        <dbReference type="ARBA" id="ARBA00022840"/>
    </source>
</evidence>
<name>A0ABT0DSP7_9SPHN</name>
<dbReference type="PRINTS" id="PR00990">
    <property type="entry name" value="RIBOKINASE"/>
</dbReference>
<comment type="cofactor">
    <cofactor evidence="9">
        <name>Mg(2+)</name>
        <dbReference type="ChEBI" id="CHEBI:18420"/>
    </cofactor>
    <text evidence="9">Requires a divalent cation, most likely magnesium in vivo, as an electrophilic catalyst to aid phosphoryl group transfer. It is the chelate of the metal and the nucleotide that is the actual substrate.</text>
</comment>
<feature type="active site" description="Proton acceptor" evidence="9">
    <location>
        <position position="252"/>
    </location>
</feature>
<keyword evidence="4 9" id="KW-0418">Kinase</keyword>
<keyword evidence="2 9" id="KW-0479">Metal-binding</keyword>
<keyword evidence="12" id="KW-1185">Reference proteome</keyword>
<gene>
    <name evidence="9" type="primary">rbsK</name>
    <name evidence="11" type="ORF">MU848_00910</name>
</gene>
<evidence type="ECO:0000256" key="7">
    <source>
        <dbReference type="ARBA" id="ARBA00022958"/>
    </source>
</evidence>
<keyword evidence="3 9" id="KW-0547">Nucleotide-binding</keyword>
<dbReference type="HAMAP" id="MF_01987">
    <property type="entry name" value="Ribokinase"/>
    <property type="match status" value="1"/>
</dbReference>
<keyword evidence="1 9" id="KW-0808">Transferase</keyword>
<keyword evidence="6 9" id="KW-0460">Magnesium</keyword>
<comment type="function">
    <text evidence="9">Catalyzes the phosphorylation of ribose at O-5 in a reaction requiring ATP and magnesium. The resulting D-ribose-5-phosphate can then be used either for sythesis of nucleotides, histidine, and tryptophan, or as a component of the pentose phosphate pathway.</text>
</comment>
<keyword evidence="7 9" id="KW-0630">Potassium</keyword>
<keyword evidence="8 9" id="KW-0119">Carbohydrate metabolism</keyword>
<comment type="subunit">
    <text evidence="9">Homodimer.</text>
</comment>
<reference evidence="11 12" key="1">
    <citation type="submission" date="2022-04" db="EMBL/GenBank/DDBJ databases">
        <authorList>
            <person name="Huq M.A."/>
        </authorList>
    </citation>
    <scope>NUCLEOTIDE SEQUENCE [LARGE SCALE GENOMIC DNA]</scope>
    <source>
        <strain evidence="11 12">MAH-33</strain>
    </source>
</reference>
<evidence type="ECO:0000256" key="4">
    <source>
        <dbReference type="ARBA" id="ARBA00022777"/>
    </source>
</evidence>
<feature type="binding site" evidence="9">
    <location>
        <position position="137"/>
    </location>
    <ligand>
        <name>substrate</name>
    </ligand>
</feature>
<evidence type="ECO:0000256" key="8">
    <source>
        <dbReference type="ARBA" id="ARBA00023277"/>
    </source>
</evidence>
<dbReference type="PANTHER" id="PTHR10584:SF166">
    <property type="entry name" value="RIBOKINASE"/>
    <property type="match status" value="1"/>
</dbReference>
<feature type="binding site" evidence="9">
    <location>
        <position position="285"/>
    </location>
    <ligand>
        <name>K(+)</name>
        <dbReference type="ChEBI" id="CHEBI:29103"/>
    </ligand>
</feature>
<feature type="binding site" evidence="9">
    <location>
        <position position="287"/>
    </location>
    <ligand>
        <name>K(+)</name>
        <dbReference type="ChEBI" id="CHEBI:29103"/>
    </ligand>
</feature>
<evidence type="ECO:0000256" key="6">
    <source>
        <dbReference type="ARBA" id="ARBA00022842"/>
    </source>
</evidence>
<feature type="binding site" evidence="9">
    <location>
        <position position="276"/>
    </location>
    <ligand>
        <name>ATP</name>
        <dbReference type="ChEBI" id="CHEBI:30616"/>
    </ligand>
</feature>
<dbReference type="EC" id="2.7.1.15" evidence="9"/>
<evidence type="ECO:0000256" key="3">
    <source>
        <dbReference type="ARBA" id="ARBA00022741"/>
    </source>
</evidence>
<feature type="binding site" evidence="9">
    <location>
        <position position="282"/>
    </location>
    <ligand>
        <name>K(+)</name>
        <dbReference type="ChEBI" id="CHEBI:29103"/>
    </ligand>
</feature>
<feature type="binding site" evidence="9">
    <location>
        <begin position="12"/>
        <end position="14"/>
    </location>
    <ligand>
        <name>substrate</name>
    </ligand>
</feature>
<dbReference type="PANTHER" id="PTHR10584">
    <property type="entry name" value="SUGAR KINASE"/>
    <property type="match status" value="1"/>
</dbReference>
<feature type="binding site" evidence="9">
    <location>
        <begin position="251"/>
        <end position="252"/>
    </location>
    <ligand>
        <name>ATP</name>
        <dbReference type="ChEBI" id="CHEBI:30616"/>
    </ligand>
</feature>
<feature type="binding site" evidence="9">
    <location>
        <position position="181"/>
    </location>
    <ligand>
        <name>ATP</name>
        <dbReference type="ChEBI" id="CHEBI:30616"/>
    </ligand>
</feature>
<comment type="subcellular location">
    <subcellularLocation>
        <location evidence="9">Cytoplasm</location>
    </subcellularLocation>
</comment>
<dbReference type="InterPro" id="IPR011611">
    <property type="entry name" value="PfkB_dom"/>
</dbReference>
<dbReference type="Gene3D" id="3.40.1190.20">
    <property type="match status" value="1"/>
</dbReference>
<feature type="binding site" evidence="9">
    <location>
        <begin position="220"/>
        <end position="225"/>
    </location>
    <ligand>
        <name>ATP</name>
        <dbReference type="ChEBI" id="CHEBI:30616"/>
    </ligand>
</feature>
<dbReference type="EMBL" id="JALKHS010000003">
    <property type="protein sequence ID" value="MCK0530139.1"/>
    <property type="molecule type" value="Genomic_DNA"/>
</dbReference>
<dbReference type="SUPFAM" id="SSF53613">
    <property type="entry name" value="Ribokinase-like"/>
    <property type="match status" value="1"/>
</dbReference>
<dbReference type="CDD" id="cd01174">
    <property type="entry name" value="ribokinase"/>
    <property type="match status" value="1"/>
</dbReference>
<evidence type="ECO:0000256" key="1">
    <source>
        <dbReference type="ARBA" id="ARBA00022679"/>
    </source>
</evidence>
<feature type="binding site" evidence="9">
    <location>
        <position position="246"/>
    </location>
    <ligand>
        <name>K(+)</name>
        <dbReference type="ChEBI" id="CHEBI:29103"/>
    </ligand>
</feature>
<sequence length="317" mass="31738">MGGKVVILGSVNVDLLVSTPRLPLAGETVSGSSLTRQLGGKGANQAVGAARAGAHCILLAAVGKDEDGASMIAALAGHGVDVERVRATSSATGCALVATSPHDNQIIHIAGANSDVDAALAAEVDLGPADVCLAQMETPAPATAVLFRRARTLGAFTILNAAPASTGARELLPLCDLLIVNEGELALLAGSDVGPMLDDNGLLSSRTRLGLEHAQILLVTLGADGLAIISENKVQRIAGRPAKVIDTTGAGDCFCGYLAAGLARGDTIERAAAEANAAASIAVQSFGAAASIPDRATVLQCLGSTPVHTHKNIDKGA</sequence>
<dbReference type="InterPro" id="IPR029056">
    <property type="entry name" value="Ribokinase-like"/>
</dbReference>
<comment type="activity regulation">
    <text evidence="9">Activated by a monovalent cation that binds near, but not in, the active site. The most likely occupant of the site in vivo is potassium. Ion binding induces a conformational change that may alter substrate affinity.</text>
</comment>
<keyword evidence="5 9" id="KW-0067">ATP-binding</keyword>
<evidence type="ECO:0000313" key="11">
    <source>
        <dbReference type="EMBL" id="MCK0530139.1"/>
    </source>
</evidence>
<dbReference type="Pfam" id="PF00294">
    <property type="entry name" value="PfkB"/>
    <property type="match status" value="1"/>
</dbReference>
<keyword evidence="9" id="KW-0963">Cytoplasm</keyword>
<feature type="binding site" evidence="9">
    <location>
        <position position="291"/>
    </location>
    <ligand>
        <name>K(+)</name>
        <dbReference type="ChEBI" id="CHEBI:29103"/>
    </ligand>
</feature>
<dbReference type="InterPro" id="IPR002139">
    <property type="entry name" value="Ribo/fructo_kinase"/>
</dbReference>
<comment type="similarity">
    <text evidence="9">Belongs to the carbohydrate kinase PfkB family. Ribokinase subfamily.</text>
</comment>
<evidence type="ECO:0000256" key="2">
    <source>
        <dbReference type="ARBA" id="ARBA00022723"/>
    </source>
</evidence>
<comment type="pathway">
    <text evidence="9">Carbohydrate metabolism; D-ribose degradation; D-ribose 5-phosphate from beta-D-ribopyranose: step 2/2.</text>
</comment>
<accession>A0ABT0DSP7</accession>
<feature type="binding site" evidence="9">
    <location>
        <position position="252"/>
    </location>
    <ligand>
        <name>substrate</name>
    </ligand>
</feature>
<comment type="caution">
    <text evidence="11">The sequence shown here is derived from an EMBL/GenBank/DDBJ whole genome shotgun (WGS) entry which is preliminary data.</text>
</comment>
<comment type="catalytic activity">
    <reaction evidence="9">
        <text>D-ribose + ATP = D-ribose 5-phosphate + ADP + H(+)</text>
        <dbReference type="Rhea" id="RHEA:13697"/>
        <dbReference type="ChEBI" id="CHEBI:15378"/>
        <dbReference type="ChEBI" id="CHEBI:30616"/>
        <dbReference type="ChEBI" id="CHEBI:47013"/>
        <dbReference type="ChEBI" id="CHEBI:78346"/>
        <dbReference type="ChEBI" id="CHEBI:456216"/>
        <dbReference type="EC" id="2.7.1.15"/>
    </reaction>
</comment>
<dbReference type="InterPro" id="IPR011877">
    <property type="entry name" value="Ribokinase"/>
</dbReference>
<comment type="caution">
    <text evidence="9">Lacks conserved residue(s) required for the propagation of feature annotation.</text>
</comment>
<feature type="domain" description="Carbohydrate kinase PfkB" evidence="10">
    <location>
        <begin position="4"/>
        <end position="294"/>
    </location>
</feature>
<feature type="binding site" evidence="9">
    <location>
        <position position="248"/>
    </location>
    <ligand>
        <name>K(+)</name>
        <dbReference type="ChEBI" id="CHEBI:29103"/>
    </ligand>
</feature>
<feature type="binding site" evidence="9">
    <location>
        <begin position="40"/>
        <end position="44"/>
    </location>
    <ligand>
        <name>substrate</name>
    </ligand>
</feature>